<organism evidence="8 9">
    <name type="scientific">Cucurbita argyrosperma subsp. sororia</name>
    <dbReference type="NCBI Taxonomy" id="37648"/>
    <lineage>
        <taxon>Eukaryota</taxon>
        <taxon>Viridiplantae</taxon>
        <taxon>Streptophyta</taxon>
        <taxon>Embryophyta</taxon>
        <taxon>Tracheophyta</taxon>
        <taxon>Spermatophyta</taxon>
        <taxon>Magnoliopsida</taxon>
        <taxon>eudicotyledons</taxon>
        <taxon>Gunneridae</taxon>
        <taxon>Pentapetalae</taxon>
        <taxon>rosids</taxon>
        <taxon>fabids</taxon>
        <taxon>Cucurbitales</taxon>
        <taxon>Cucurbitaceae</taxon>
        <taxon>Cucurbiteae</taxon>
        <taxon>Cucurbita</taxon>
    </lineage>
</organism>
<keyword evidence="9" id="KW-1185">Reference proteome</keyword>
<keyword evidence="4" id="KW-0067">ATP-binding</keyword>
<keyword evidence="2" id="KW-0547">Nucleotide-binding</keyword>
<feature type="domain" description="Gnk2-homologous" evidence="7">
    <location>
        <begin position="142"/>
        <end position="242"/>
    </location>
</feature>
<gene>
    <name evidence="8" type="primary">CRK42</name>
    <name evidence="8" type="ORF">SDJN03_21045</name>
</gene>
<dbReference type="InterPro" id="IPR002902">
    <property type="entry name" value="GNK2"/>
</dbReference>
<dbReference type="PROSITE" id="PS51473">
    <property type="entry name" value="GNK2"/>
    <property type="match status" value="2"/>
</dbReference>
<feature type="chain" id="PRO_5043742209" evidence="6">
    <location>
        <begin position="30"/>
        <end position="443"/>
    </location>
</feature>
<sequence>MASIFIHGVSFFFFFFFFFFFLFFSVSLSDPRISEAGSICGTFKPPPKSRFIPTFIEEMEAISELLTTRNWTTHFVNSTPPMFALSQCFNDLSHNDCLLCYAASRTALPRCLPAVSARIFLDGCFLRYDNYSFYKESTDSLRDSVNCTSELGEIDESDKLGFGENVRVVVENVTRTAMANGGFGIGEVNGLFGLAQCWGSVEPEGCRACLEKARRSIRSCLPSREGRALNAGCYLRYSTVKFFNDKAEEQDHDDQNGFSGRRAVAAIVLASVASLIIAISAAFACYTRISNLKKEKKKQSLIPISFRDSDVNFKYETLEKATNYFSPSKNSTPLLQTVWDLYKSGRLSEAIDSCLNKDYPAKEAMDVLQIGLLCTQALASLRPSMATVVKLLSSEGERKVSIPEQPPFLNPCGASRRSCRVSSLVSKLEVSSGTSTDSETTSH</sequence>
<feature type="domain" description="Gnk2-homologous" evidence="7">
    <location>
        <begin position="33"/>
        <end position="133"/>
    </location>
</feature>
<dbReference type="InterPro" id="IPR052059">
    <property type="entry name" value="CR_Ser/Thr_kinase"/>
</dbReference>
<evidence type="ECO:0000256" key="6">
    <source>
        <dbReference type="SAM" id="SignalP"/>
    </source>
</evidence>
<keyword evidence="5" id="KW-0812">Transmembrane</keyword>
<dbReference type="AlphaFoldDB" id="A0AAV6MGZ3"/>
<dbReference type="Pfam" id="PF01657">
    <property type="entry name" value="Stress-antifung"/>
    <property type="match status" value="2"/>
</dbReference>
<evidence type="ECO:0000256" key="2">
    <source>
        <dbReference type="ARBA" id="ARBA00022741"/>
    </source>
</evidence>
<keyword evidence="3 8" id="KW-0418">Kinase</keyword>
<evidence type="ECO:0000313" key="9">
    <source>
        <dbReference type="Proteomes" id="UP000685013"/>
    </source>
</evidence>
<keyword evidence="6" id="KW-0732">Signal</keyword>
<keyword evidence="5" id="KW-1133">Transmembrane helix</keyword>
<accession>A0AAV6MGZ3</accession>
<feature type="signal peptide" evidence="6">
    <location>
        <begin position="1"/>
        <end position="29"/>
    </location>
</feature>
<dbReference type="FunFam" id="3.30.430.20:FF:000015">
    <property type="entry name" value="Cysteine-rich receptor-like protein kinase 3"/>
    <property type="match status" value="1"/>
</dbReference>
<evidence type="ECO:0000256" key="3">
    <source>
        <dbReference type="ARBA" id="ARBA00022777"/>
    </source>
</evidence>
<dbReference type="GO" id="GO:0005524">
    <property type="term" value="F:ATP binding"/>
    <property type="evidence" value="ECO:0007669"/>
    <property type="project" value="UniProtKB-KW"/>
</dbReference>
<keyword evidence="5" id="KW-0472">Membrane</keyword>
<dbReference type="EMBL" id="JAGKQH010000014">
    <property type="protein sequence ID" value="KAG6581043.1"/>
    <property type="molecule type" value="Genomic_DNA"/>
</dbReference>
<dbReference type="CDD" id="cd23509">
    <property type="entry name" value="Gnk2-like"/>
    <property type="match status" value="2"/>
</dbReference>
<proteinExistence type="predicted"/>
<feature type="transmembrane region" description="Helical" evidence="5">
    <location>
        <begin position="263"/>
        <end position="289"/>
    </location>
</feature>
<dbReference type="Proteomes" id="UP000685013">
    <property type="component" value="Chromosome 14"/>
</dbReference>
<keyword evidence="8" id="KW-0675">Receptor</keyword>
<evidence type="ECO:0000256" key="4">
    <source>
        <dbReference type="ARBA" id="ARBA00022840"/>
    </source>
</evidence>
<evidence type="ECO:0000256" key="5">
    <source>
        <dbReference type="SAM" id="Phobius"/>
    </source>
</evidence>
<dbReference type="FunFam" id="3.30.430.20:FF:000029">
    <property type="entry name" value="Cysteine-rich receptor-like protein kinase 42"/>
    <property type="match status" value="1"/>
</dbReference>
<evidence type="ECO:0000313" key="8">
    <source>
        <dbReference type="EMBL" id="KAG6581043.1"/>
    </source>
</evidence>
<keyword evidence="1" id="KW-0808">Transferase</keyword>
<evidence type="ECO:0000256" key="1">
    <source>
        <dbReference type="ARBA" id="ARBA00022679"/>
    </source>
</evidence>
<evidence type="ECO:0000259" key="7">
    <source>
        <dbReference type="PROSITE" id="PS51473"/>
    </source>
</evidence>
<feature type="non-terminal residue" evidence="8">
    <location>
        <position position="1"/>
    </location>
</feature>
<reference evidence="8 9" key="1">
    <citation type="journal article" date="2021" name="Hortic Res">
        <title>The domestication of Cucurbita argyrosperma as revealed by the genome of its wild relative.</title>
        <authorList>
            <person name="Barrera-Redondo J."/>
            <person name="Sanchez-de la Vega G."/>
            <person name="Aguirre-Liguori J.A."/>
            <person name="Castellanos-Morales G."/>
            <person name="Gutierrez-Guerrero Y.T."/>
            <person name="Aguirre-Dugua X."/>
            <person name="Aguirre-Planter E."/>
            <person name="Tenaillon M.I."/>
            <person name="Lira-Saade R."/>
            <person name="Eguiarte L.E."/>
        </authorList>
    </citation>
    <scope>NUCLEOTIDE SEQUENCE [LARGE SCALE GENOMIC DNA]</scope>
    <source>
        <strain evidence="8">JBR-2021</strain>
    </source>
</reference>
<dbReference type="GO" id="GO:0016301">
    <property type="term" value="F:kinase activity"/>
    <property type="evidence" value="ECO:0007669"/>
    <property type="project" value="UniProtKB-KW"/>
</dbReference>
<comment type="caution">
    <text evidence="8">The sequence shown here is derived from an EMBL/GenBank/DDBJ whole genome shotgun (WGS) entry which is preliminary data.</text>
</comment>
<name>A0AAV6MGZ3_9ROSI</name>
<protein>
    <submittedName>
        <fullName evidence="8">Cysteine-rich receptor-like protein kinase 42</fullName>
    </submittedName>
</protein>
<dbReference type="PANTHER" id="PTHR47973">
    <property type="entry name" value="CYSTEINE-RICH RECEPTOR-LIKE PROTEIN KINASE 3"/>
    <property type="match status" value="1"/>
</dbReference>